<gene>
    <name evidence="10" type="primary">bglX_1</name>
    <name evidence="10" type="ORF">GCM10023333_01890</name>
</gene>
<dbReference type="InterPro" id="IPR026891">
    <property type="entry name" value="Fn3-like"/>
</dbReference>
<evidence type="ECO:0000256" key="4">
    <source>
        <dbReference type="ARBA" id="ARBA00022729"/>
    </source>
</evidence>
<comment type="catalytic activity">
    <reaction evidence="1">
        <text>Hydrolysis of terminal, non-reducing beta-D-glucosyl residues with release of beta-D-glucose.</text>
        <dbReference type="EC" id="3.2.1.21"/>
    </reaction>
</comment>
<dbReference type="Gene3D" id="3.20.20.300">
    <property type="entry name" value="Glycoside hydrolase, family 3, N-terminal domain"/>
    <property type="match status" value="1"/>
</dbReference>
<dbReference type="EC" id="3.2.1.21" evidence="3"/>
<dbReference type="Gene3D" id="2.60.40.10">
    <property type="entry name" value="Immunoglobulins"/>
    <property type="match status" value="1"/>
</dbReference>
<feature type="signal peptide" evidence="8">
    <location>
        <begin position="1"/>
        <end position="21"/>
    </location>
</feature>
<dbReference type="EMBL" id="BAABJZ010000003">
    <property type="protein sequence ID" value="GAA4872692.1"/>
    <property type="molecule type" value="Genomic_DNA"/>
</dbReference>
<comment type="caution">
    <text evidence="10">The sequence shown here is derived from an EMBL/GenBank/DDBJ whole genome shotgun (WGS) entry which is preliminary data.</text>
</comment>
<evidence type="ECO:0000256" key="3">
    <source>
        <dbReference type="ARBA" id="ARBA00012744"/>
    </source>
</evidence>
<dbReference type="InterPro" id="IPR019800">
    <property type="entry name" value="Glyco_hydro_3_AS"/>
</dbReference>
<evidence type="ECO:0000259" key="9">
    <source>
        <dbReference type="SMART" id="SM01217"/>
    </source>
</evidence>
<dbReference type="InterPro" id="IPR036962">
    <property type="entry name" value="Glyco_hydro_3_N_sf"/>
</dbReference>
<dbReference type="PRINTS" id="PR00133">
    <property type="entry name" value="GLHYDRLASE3"/>
</dbReference>
<evidence type="ECO:0000313" key="10">
    <source>
        <dbReference type="EMBL" id="GAA4872692.1"/>
    </source>
</evidence>
<evidence type="ECO:0000256" key="1">
    <source>
        <dbReference type="ARBA" id="ARBA00000448"/>
    </source>
</evidence>
<dbReference type="Pfam" id="PF01915">
    <property type="entry name" value="Glyco_hydro_3_C"/>
    <property type="match status" value="1"/>
</dbReference>
<dbReference type="NCBIfam" id="NF011678">
    <property type="entry name" value="PRK15098.1"/>
    <property type="match status" value="1"/>
</dbReference>
<dbReference type="InterPro" id="IPR001764">
    <property type="entry name" value="Glyco_hydro_3_N"/>
</dbReference>
<dbReference type="Gene3D" id="3.40.50.1700">
    <property type="entry name" value="Glycoside hydrolase family 3 C-terminal domain"/>
    <property type="match status" value="1"/>
</dbReference>
<protein>
    <recommendedName>
        <fullName evidence="3">beta-glucosidase</fullName>
        <ecNumber evidence="3">3.2.1.21</ecNumber>
    </recommendedName>
</protein>
<organism evidence="10 11">
    <name type="scientific">Ferrimonas pelagia</name>
    <dbReference type="NCBI Taxonomy" id="1177826"/>
    <lineage>
        <taxon>Bacteria</taxon>
        <taxon>Pseudomonadati</taxon>
        <taxon>Pseudomonadota</taxon>
        <taxon>Gammaproteobacteria</taxon>
        <taxon>Alteromonadales</taxon>
        <taxon>Ferrimonadaceae</taxon>
        <taxon>Ferrimonas</taxon>
    </lineage>
</organism>
<evidence type="ECO:0000313" key="11">
    <source>
        <dbReference type="Proteomes" id="UP001499988"/>
    </source>
</evidence>
<evidence type="ECO:0000256" key="8">
    <source>
        <dbReference type="SAM" id="SignalP"/>
    </source>
</evidence>
<sequence>MKRYTLSFLVSCAMALPLAMASDAGQILNPIKAASPASELHWQDDKAQMDAFVDVLIGRMTLAEKIGQLDLQVGQFAADGVAISNHHQERIREGKIGAVSNHYGAKWSQTLQRIAVEESRLGIPLLIGYDVVHGFKTIFPQSIGEAASWDLAMIEAAAAVAAREAAAEGVNWTFAPMADITRDPRWGRVSEGAGEDVYLVSKISAARVKGFQGADLASNDTLMATAKHFAGYGLAQAGRDYHSVDVSERELWSTQLPPFKAMLDAGVGAFMTAFHDLNGVPATGSQRLLTDILRQQWGFEGLVISDYTAINELVPHGYARDEAHATELALNAGVDMDMVGQLYSRHLATLVEQGRVSEAKIDASVRRVLEMKWRLGLFEDPYRYSDPQRAETEVLSEYNLALAREAARKSFVLLKNDNQTLPLQADKLGAIALIGPLADSKRDMVGNWAGAGDRRHRPVTLKEGLEARFGDELTIHYARGASNKHDVPPSNRQGFQAAIEAAKRSDLIVLAMGEHDRQTGEASSRVSLSLPGNQLALMEELKQLGKPMVLVVMSGRPNDLQWADQHVDAILHAWYPGTMGGHALADVLSGDHVPSGKLPMTFPRSVGQVPIYYNMKNTGRPYDATNPKQRQEHYKSRYDDAPNTPLYAFGHGLSYTRFDYGELQLSSDTLSMDGALTAQIRVTNSGDYAAEEVVQLYTRQRVGSATRPVKELKGFQKLHFGPGESKVVSFTLTAADLAFYRADMQWGAEPGRFELFIGTASDQLRSARFTLVD</sequence>
<dbReference type="InterPro" id="IPR036881">
    <property type="entry name" value="Glyco_hydro_3_C_sf"/>
</dbReference>
<evidence type="ECO:0000256" key="7">
    <source>
        <dbReference type="RuleBase" id="RU361161"/>
    </source>
</evidence>
<evidence type="ECO:0000256" key="6">
    <source>
        <dbReference type="ARBA" id="ARBA00023295"/>
    </source>
</evidence>
<dbReference type="SUPFAM" id="SSF51445">
    <property type="entry name" value="(Trans)glycosidases"/>
    <property type="match status" value="1"/>
</dbReference>
<dbReference type="PANTHER" id="PTHR30620:SF16">
    <property type="entry name" value="LYSOSOMAL BETA GLUCOSIDASE"/>
    <property type="match status" value="1"/>
</dbReference>
<dbReference type="InterPro" id="IPR017853">
    <property type="entry name" value="GH"/>
</dbReference>
<feature type="chain" id="PRO_5046966108" description="beta-glucosidase" evidence="8">
    <location>
        <begin position="22"/>
        <end position="773"/>
    </location>
</feature>
<evidence type="ECO:0000256" key="5">
    <source>
        <dbReference type="ARBA" id="ARBA00022801"/>
    </source>
</evidence>
<dbReference type="InterPro" id="IPR051915">
    <property type="entry name" value="Cellulose_Degrad_GH3"/>
</dbReference>
<comment type="similarity">
    <text evidence="2 7">Belongs to the glycosyl hydrolase 3 family.</text>
</comment>
<dbReference type="SUPFAM" id="SSF52279">
    <property type="entry name" value="Beta-D-glucan exohydrolase, C-terminal domain"/>
    <property type="match status" value="1"/>
</dbReference>
<keyword evidence="4 8" id="KW-0732">Signal</keyword>
<dbReference type="Pfam" id="PF14310">
    <property type="entry name" value="Fn3-like"/>
    <property type="match status" value="1"/>
</dbReference>
<proteinExistence type="inferred from homology"/>
<dbReference type="Proteomes" id="UP001499988">
    <property type="component" value="Unassembled WGS sequence"/>
</dbReference>
<dbReference type="RefSeq" id="WP_345332359.1">
    <property type="nucleotide sequence ID" value="NZ_BAABJZ010000003.1"/>
</dbReference>
<dbReference type="Pfam" id="PF00933">
    <property type="entry name" value="Glyco_hydro_3"/>
    <property type="match status" value="1"/>
</dbReference>
<dbReference type="InterPro" id="IPR002772">
    <property type="entry name" value="Glyco_hydro_3_C"/>
</dbReference>
<keyword evidence="5 7" id="KW-0378">Hydrolase</keyword>
<dbReference type="InterPro" id="IPR013783">
    <property type="entry name" value="Ig-like_fold"/>
</dbReference>
<dbReference type="PROSITE" id="PS00775">
    <property type="entry name" value="GLYCOSYL_HYDROL_F3"/>
    <property type="match status" value="1"/>
</dbReference>
<dbReference type="SMART" id="SM01217">
    <property type="entry name" value="Fn3_like"/>
    <property type="match status" value="1"/>
</dbReference>
<keyword evidence="6 7" id="KW-0326">Glycosidase</keyword>
<accession>A0ABP9ECH9</accession>
<name>A0ABP9ECH9_9GAMM</name>
<reference evidence="11" key="1">
    <citation type="journal article" date="2019" name="Int. J. Syst. Evol. Microbiol.">
        <title>The Global Catalogue of Microorganisms (GCM) 10K type strain sequencing project: providing services to taxonomists for standard genome sequencing and annotation.</title>
        <authorList>
            <consortium name="The Broad Institute Genomics Platform"/>
            <consortium name="The Broad Institute Genome Sequencing Center for Infectious Disease"/>
            <person name="Wu L."/>
            <person name="Ma J."/>
        </authorList>
    </citation>
    <scope>NUCLEOTIDE SEQUENCE [LARGE SCALE GENOMIC DNA]</scope>
    <source>
        <strain evidence="11">JCM 18401</strain>
    </source>
</reference>
<evidence type="ECO:0000256" key="2">
    <source>
        <dbReference type="ARBA" id="ARBA00005336"/>
    </source>
</evidence>
<feature type="domain" description="Fibronectin type III-like" evidence="9">
    <location>
        <begin position="692"/>
        <end position="761"/>
    </location>
</feature>
<keyword evidence="11" id="KW-1185">Reference proteome</keyword>
<dbReference type="PANTHER" id="PTHR30620">
    <property type="entry name" value="PERIPLASMIC BETA-GLUCOSIDASE-RELATED"/>
    <property type="match status" value="1"/>
</dbReference>